<dbReference type="Proteomes" id="UP001501624">
    <property type="component" value="Unassembled WGS sequence"/>
</dbReference>
<protein>
    <submittedName>
        <fullName evidence="1">Uncharacterized protein</fullName>
    </submittedName>
</protein>
<accession>A0ABP7I958</accession>
<evidence type="ECO:0000313" key="2">
    <source>
        <dbReference type="Proteomes" id="UP001501624"/>
    </source>
</evidence>
<keyword evidence="2" id="KW-1185">Reference proteome</keyword>
<dbReference type="Gene3D" id="3.30.530.20">
    <property type="match status" value="1"/>
</dbReference>
<gene>
    <name evidence="1" type="ORF">GCM10022380_33000</name>
</gene>
<organism evidence="1 2">
    <name type="scientific">Amycolatopsis tucumanensis</name>
    <dbReference type="NCBI Taxonomy" id="401106"/>
    <lineage>
        <taxon>Bacteria</taxon>
        <taxon>Bacillati</taxon>
        <taxon>Actinomycetota</taxon>
        <taxon>Actinomycetes</taxon>
        <taxon>Pseudonocardiales</taxon>
        <taxon>Pseudonocardiaceae</taxon>
        <taxon>Amycolatopsis</taxon>
    </lineage>
</organism>
<evidence type="ECO:0000313" key="1">
    <source>
        <dbReference type="EMBL" id="GAA3812627.1"/>
    </source>
</evidence>
<dbReference type="SUPFAM" id="SSF55961">
    <property type="entry name" value="Bet v1-like"/>
    <property type="match status" value="1"/>
</dbReference>
<sequence length="46" mass="5219">MTVSPSGDRTVVRFHQEWLADAEERAAQREHWKGVVDRVADALAAR</sequence>
<name>A0ABP7I958_9PSEU</name>
<dbReference type="InterPro" id="IPR023393">
    <property type="entry name" value="START-like_dom_sf"/>
</dbReference>
<proteinExistence type="predicted"/>
<reference evidence="2" key="1">
    <citation type="journal article" date="2019" name="Int. J. Syst. Evol. Microbiol.">
        <title>The Global Catalogue of Microorganisms (GCM) 10K type strain sequencing project: providing services to taxonomists for standard genome sequencing and annotation.</title>
        <authorList>
            <consortium name="The Broad Institute Genomics Platform"/>
            <consortium name="The Broad Institute Genome Sequencing Center for Infectious Disease"/>
            <person name="Wu L."/>
            <person name="Ma J."/>
        </authorList>
    </citation>
    <scope>NUCLEOTIDE SEQUENCE [LARGE SCALE GENOMIC DNA]</scope>
    <source>
        <strain evidence="2">JCM 17017</strain>
    </source>
</reference>
<comment type="caution">
    <text evidence="1">The sequence shown here is derived from an EMBL/GenBank/DDBJ whole genome shotgun (WGS) entry which is preliminary data.</text>
</comment>
<dbReference type="EMBL" id="BAABCM010000004">
    <property type="protein sequence ID" value="GAA3812627.1"/>
    <property type="molecule type" value="Genomic_DNA"/>
</dbReference>